<organism evidence="2 3">
    <name type="scientific">Macrosiphum euphorbiae</name>
    <name type="common">potato aphid</name>
    <dbReference type="NCBI Taxonomy" id="13131"/>
    <lineage>
        <taxon>Eukaryota</taxon>
        <taxon>Metazoa</taxon>
        <taxon>Ecdysozoa</taxon>
        <taxon>Arthropoda</taxon>
        <taxon>Hexapoda</taxon>
        <taxon>Insecta</taxon>
        <taxon>Pterygota</taxon>
        <taxon>Neoptera</taxon>
        <taxon>Paraneoptera</taxon>
        <taxon>Hemiptera</taxon>
        <taxon>Sternorrhyncha</taxon>
        <taxon>Aphidomorpha</taxon>
        <taxon>Aphidoidea</taxon>
        <taxon>Aphididae</taxon>
        <taxon>Macrosiphini</taxon>
        <taxon>Macrosiphum</taxon>
    </lineage>
</organism>
<protein>
    <submittedName>
        <fullName evidence="2">Uncharacterized protein</fullName>
    </submittedName>
</protein>
<sequence length="133" mass="15808">MLPKLNLDAHNHMIKNQQKQKIYYDRNAVKKEIAYNKGDKIYVQNYKTQIWEKGEIVEKLKTPRSYKVQMENGKILRRNVIHIRKRKVLSLEGSTTSPMHIDKHKPLKEKSKIPTPITTRSGRQVKKPDRLEY</sequence>
<feature type="region of interest" description="Disordered" evidence="1">
    <location>
        <begin position="91"/>
        <end position="133"/>
    </location>
</feature>
<accession>A0AAV0XNR1</accession>
<dbReference type="PANTHER" id="PTHR33244:SF3">
    <property type="entry name" value="PEPTIDASE A2 DOMAIN-CONTAINING PROTEIN"/>
    <property type="match status" value="1"/>
</dbReference>
<reference evidence="2 3" key="1">
    <citation type="submission" date="2023-01" db="EMBL/GenBank/DDBJ databases">
        <authorList>
            <person name="Whitehead M."/>
        </authorList>
    </citation>
    <scope>NUCLEOTIDE SEQUENCE [LARGE SCALE GENOMIC DNA]</scope>
</reference>
<evidence type="ECO:0000313" key="3">
    <source>
        <dbReference type="Proteomes" id="UP001160148"/>
    </source>
</evidence>
<name>A0AAV0XNR1_9HEMI</name>
<dbReference type="Proteomes" id="UP001160148">
    <property type="component" value="Unassembled WGS sequence"/>
</dbReference>
<evidence type="ECO:0000313" key="2">
    <source>
        <dbReference type="EMBL" id="CAI6370294.1"/>
    </source>
</evidence>
<proteinExistence type="predicted"/>
<evidence type="ECO:0000256" key="1">
    <source>
        <dbReference type="SAM" id="MobiDB-lite"/>
    </source>
</evidence>
<keyword evidence="3" id="KW-1185">Reference proteome</keyword>
<gene>
    <name evidence="2" type="ORF">MEUPH1_LOCUS24425</name>
</gene>
<comment type="caution">
    <text evidence="2">The sequence shown here is derived from an EMBL/GenBank/DDBJ whole genome shotgun (WGS) entry which is preliminary data.</text>
</comment>
<dbReference type="EMBL" id="CARXXK010000322">
    <property type="protein sequence ID" value="CAI6370294.1"/>
    <property type="molecule type" value="Genomic_DNA"/>
</dbReference>
<dbReference type="PANTHER" id="PTHR33244">
    <property type="entry name" value="INTEGRASE CATALYTIC DOMAIN-CONTAINING PROTEIN-RELATED"/>
    <property type="match status" value="1"/>
</dbReference>
<dbReference type="AlphaFoldDB" id="A0AAV0XNR1"/>